<keyword evidence="2" id="KW-0560">Oxidoreductase</keyword>
<evidence type="ECO:0000259" key="3">
    <source>
        <dbReference type="Pfam" id="PF05368"/>
    </source>
</evidence>
<feature type="domain" description="NmrA-like" evidence="3">
    <location>
        <begin position="5"/>
        <end position="108"/>
    </location>
</feature>
<accession>A0A1W5CWZ4</accession>
<dbReference type="Gene3D" id="3.40.50.720">
    <property type="entry name" value="NAD(P)-binding Rossmann-like Domain"/>
    <property type="match status" value="1"/>
</dbReference>
<dbReference type="SUPFAM" id="SSF51735">
    <property type="entry name" value="NAD(P)-binding Rossmann-fold domains"/>
    <property type="match status" value="1"/>
</dbReference>
<name>A0A1W5CWZ4_9LECA</name>
<dbReference type="InterPro" id="IPR036291">
    <property type="entry name" value="NAD(P)-bd_dom_sf"/>
</dbReference>
<dbReference type="GO" id="GO:0016491">
    <property type="term" value="F:oxidoreductase activity"/>
    <property type="evidence" value="ECO:0007669"/>
    <property type="project" value="UniProtKB-KW"/>
</dbReference>
<organism evidence="4 5">
    <name type="scientific">Lasallia pustulata</name>
    <dbReference type="NCBI Taxonomy" id="136370"/>
    <lineage>
        <taxon>Eukaryota</taxon>
        <taxon>Fungi</taxon>
        <taxon>Dikarya</taxon>
        <taxon>Ascomycota</taxon>
        <taxon>Pezizomycotina</taxon>
        <taxon>Lecanoromycetes</taxon>
        <taxon>OSLEUM clade</taxon>
        <taxon>Umbilicariomycetidae</taxon>
        <taxon>Umbilicariales</taxon>
        <taxon>Umbilicariaceae</taxon>
        <taxon>Lasallia</taxon>
    </lineage>
</organism>
<sequence length="127" mass="13677">MSYIQKVIVAGAGGSIGPAITSALHAANFTVSVLFRENSTSTYPSYVNVLNTDYSPPSLLKAFQGQDAVVGAVGSMGTLEQIKMIDAAAEVGVKRFISSEYGVDRSKECHPDSEKMQERKIKVFAIW</sequence>
<protein>
    <submittedName>
        <fullName evidence="4">NmrA-like domain</fullName>
    </submittedName>
</protein>
<dbReference type="AlphaFoldDB" id="A0A1W5CWZ4"/>
<dbReference type="Pfam" id="PF05368">
    <property type="entry name" value="NmrA"/>
    <property type="match status" value="1"/>
</dbReference>
<keyword evidence="1" id="KW-0521">NADP</keyword>
<reference evidence="5" key="1">
    <citation type="submission" date="2017-03" db="EMBL/GenBank/DDBJ databases">
        <authorList>
            <person name="Sharma R."/>
            <person name="Thines M."/>
        </authorList>
    </citation>
    <scope>NUCLEOTIDE SEQUENCE [LARGE SCALE GENOMIC DNA]</scope>
</reference>
<dbReference type="InterPro" id="IPR051609">
    <property type="entry name" value="NmrA/Isoflavone_reductase-like"/>
</dbReference>
<dbReference type="InterPro" id="IPR008030">
    <property type="entry name" value="NmrA-like"/>
</dbReference>
<evidence type="ECO:0000256" key="2">
    <source>
        <dbReference type="ARBA" id="ARBA00023002"/>
    </source>
</evidence>
<dbReference type="PANTHER" id="PTHR47706:SF9">
    <property type="entry name" value="NMRA-LIKE DOMAIN-CONTAINING PROTEIN-RELATED"/>
    <property type="match status" value="1"/>
</dbReference>
<evidence type="ECO:0000256" key="1">
    <source>
        <dbReference type="ARBA" id="ARBA00022857"/>
    </source>
</evidence>
<dbReference type="EMBL" id="FWEW01000697">
    <property type="protein sequence ID" value="SLM35404.1"/>
    <property type="molecule type" value="Genomic_DNA"/>
</dbReference>
<proteinExistence type="predicted"/>
<keyword evidence="5" id="KW-1185">Reference proteome</keyword>
<evidence type="ECO:0000313" key="5">
    <source>
        <dbReference type="Proteomes" id="UP000192927"/>
    </source>
</evidence>
<dbReference type="PANTHER" id="PTHR47706">
    <property type="entry name" value="NMRA-LIKE FAMILY PROTEIN"/>
    <property type="match status" value="1"/>
</dbReference>
<evidence type="ECO:0000313" key="4">
    <source>
        <dbReference type="EMBL" id="SLM35404.1"/>
    </source>
</evidence>
<dbReference type="Proteomes" id="UP000192927">
    <property type="component" value="Unassembled WGS sequence"/>
</dbReference>